<evidence type="ECO:0000313" key="3">
    <source>
        <dbReference type="WBParaSite" id="Hba_09663"/>
    </source>
</evidence>
<reference evidence="3" key="1">
    <citation type="submission" date="2016-11" db="UniProtKB">
        <authorList>
            <consortium name="WormBaseParasite"/>
        </authorList>
    </citation>
    <scope>IDENTIFICATION</scope>
</reference>
<name>A0A1I7WWV3_HETBA</name>
<feature type="region of interest" description="Disordered" evidence="1">
    <location>
        <begin position="1"/>
        <end position="27"/>
    </location>
</feature>
<dbReference type="WBParaSite" id="Hba_09663">
    <property type="protein sequence ID" value="Hba_09663"/>
    <property type="gene ID" value="Hba_09663"/>
</dbReference>
<protein>
    <submittedName>
        <fullName evidence="3">Mediator complex subunit 6</fullName>
    </submittedName>
</protein>
<organism evidence="2 3">
    <name type="scientific">Heterorhabditis bacteriophora</name>
    <name type="common">Entomopathogenic nematode worm</name>
    <dbReference type="NCBI Taxonomy" id="37862"/>
    <lineage>
        <taxon>Eukaryota</taxon>
        <taxon>Metazoa</taxon>
        <taxon>Ecdysozoa</taxon>
        <taxon>Nematoda</taxon>
        <taxon>Chromadorea</taxon>
        <taxon>Rhabditida</taxon>
        <taxon>Rhabditina</taxon>
        <taxon>Rhabditomorpha</taxon>
        <taxon>Strongyloidea</taxon>
        <taxon>Heterorhabditidae</taxon>
        <taxon>Heterorhabditis</taxon>
    </lineage>
</organism>
<evidence type="ECO:0000256" key="1">
    <source>
        <dbReference type="SAM" id="MobiDB-lite"/>
    </source>
</evidence>
<accession>A0A1I7WWV3</accession>
<dbReference type="AlphaFoldDB" id="A0A1I7WWV3"/>
<keyword evidence="2" id="KW-1185">Reference proteome</keyword>
<sequence length="76" mass="9104">MKDFQYFPRTARSANQAKNMDTPHSAEQMRDNLLRMVNNEYSYNRYPDWPNLAHINVDRFVQNNGQQLKKLLCDLK</sequence>
<proteinExistence type="predicted"/>
<evidence type="ECO:0000313" key="2">
    <source>
        <dbReference type="Proteomes" id="UP000095283"/>
    </source>
</evidence>
<dbReference type="Proteomes" id="UP000095283">
    <property type="component" value="Unplaced"/>
</dbReference>